<dbReference type="InterPro" id="IPR032783">
    <property type="entry name" value="AraC_lig"/>
</dbReference>
<dbReference type="InterPro" id="IPR018062">
    <property type="entry name" value="HTH_AraC-typ_CS"/>
</dbReference>
<proteinExistence type="predicted"/>
<reference evidence="5 6" key="1">
    <citation type="submission" date="2016-04" db="EMBL/GenBank/DDBJ databases">
        <authorList>
            <consortium name="Pathogen Informatics"/>
        </authorList>
    </citation>
    <scope>NUCLEOTIDE SEQUENCE [LARGE SCALE GENOMIC DNA]</scope>
    <source>
        <strain evidence="6">k480</strain>
    </source>
</reference>
<dbReference type="RefSeq" id="WP_023325250.1">
    <property type="nucleotide sequence ID" value="NZ_BDLF01000004.1"/>
</dbReference>
<evidence type="ECO:0000313" key="6">
    <source>
        <dbReference type="Proteomes" id="UP000077826"/>
    </source>
</evidence>
<dbReference type="PROSITE" id="PS00041">
    <property type="entry name" value="HTH_ARAC_FAMILY_1"/>
    <property type="match status" value="1"/>
</dbReference>
<dbReference type="SUPFAM" id="SSF46689">
    <property type="entry name" value="Homeodomain-like"/>
    <property type="match status" value="2"/>
</dbReference>
<keyword evidence="1" id="KW-0805">Transcription regulation</keyword>
<dbReference type="InterPro" id="IPR050204">
    <property type="entry name" value="AraC_XylS_family_regulators"/>
</dbReference>
<evidence type="ECO:0000256" key="2">
    <source>
        <dbReference type="ARBA" id="ARBA00023125"/>
    </source>
</evidence>
<evidence type="ECO:0000256" key="1">
    <source>
        <dbReference type="ARBA" id="ARBA00023015"/>
    </source>
</evidence>
<dbReference type="AlphaFoldDB" id="A0AAX2BTA1"/>
<dbReference type="GO" id="GO:0003700">
    <property type="term" value="F:DNA-binding transcription factor activity"/>
    <property type="evidence" value="ECO:0007669"/>
    <property type="project" value="InterPro"/>
</dbReference>
<dbReference type="Proteomes" id="UP000077826">
    <property type="component" value="Unassembled WGS sequence"/>
</dbReference>
<accession>A0AAX2BTA1</accession>
<dbReference type="EMBL" id="FLDK01000002">
    <property type="protein sequence ID" value="SBG95625.1"/>
    <property type="molecule type" value="Genomic_DNA"/>
</dbReference>
<dbReference type="InterPro" id="IPR018060">
    <property type="entry name" value="HTH_AraC"/>
</dbReference>
<name>A0AAX2BTA1_KLEPN</name>
<dbReference type="Gene3D" id="1.10.10.60">
    <property type="entry name" value="Homeodomain-like"/>
    <property type="match status" value="2"/>
</dbReference>
<feature type="domain" description="HTH araC/xylS-type" evidence="4">
    <location>
        <begin position="161"/>
        <end position="259"/>
    </location>
</feature>
<keyword evidence="2" id="KW-0238">DNA-binding</keyword>
<gene>
    <name evidence="5" type="primary">rhaR_1</name>
    <name evidence="5" type="ORF">SAMEA2273558_01024</name>
</gene>
<dbReference type="PANTHER" id="PTHR46796:SF7">
    <property type="entry name" value="ARAC FAMILY TRANSCRIPTIONAL REGULATOR"/>
    <property type="match status" value="1"/>
</dbReference>
<dbReference type="Pfam" id="PF12852">
    <property type="entry name" value="Cupin_6"/>
    <property type="match status" value="1"/>
</dbReference>
<evidence type="ECO:0000256" key="3">
    <source>
        <dbReference type="ARBA" id="ARBA00023163"/>
    </source>
</evidence>
<keyword evidence="3" id="KW-0804">Transcription</keyword>
<dbReference type="PANTHER" id="PTHR46796">
    <property type="entry name" value="HTH-TYPE TRANSCRIPTIONAL ACTIVATOR RHAS-RELATED"/>
    <property type="match status" value="1"/>
</dbReference>
<dbReference type="GO" id="GO:0043565">
    <property type="term" value="F:sequence-specific DNA binding"/>
    <property type="evidence" value="ECO:0007669"/>
    <property type="project" value="InterPro"/>
</dbReference>
<evidence type="ECO:0000259" key="4">
    <source>
        <dbReference type="PROSITE" id="PS01124"/>
    </source>
</evidence>
<sequence>MVSGHGILIVEGVENPIELRQGDGFLVKPETLFSLVDNPSTPTQWCEDIFAECSGNSLSFGGDGEVANILCGYFSFDTTGAEPLLSLLPSVVVIPSDAARSPLLEATLKLLAIKSTEQHMGSRIVVSRLADVFFVQAIRAHYLREQTHKSWIAALADPRLSRVVKQIHRDIGRPWSLKLLAAEAGMSRSAFAVHFKDITGITPGDYLTHWRMYRARCLLRHPQLTLAKIAEMVGYDSGITLGRAFKRFTGVTAGEYRKRSGQGPDSQL</sequence>
<evidence type="ECO:0000313" key="5">
    <source>
        <dbReference type="EMBL" id="SBG95625.1"/>
    </source>
</evidence>
<dbReference type="SMART" id="SM00342">
    <property type="entry name" value="HTH_ARAC"/>
    <property type="match status" value="1"/>
</dbReference>
<dbReference type="Pfam" id="PF12833">
    <property type="entry name" value="HTH_18"/>
    <property type="match status" value="1"/>
</dbReference>
<comment type="caution">
    <text evidence="5">The sequence shown here is derived from an EMBL/GenBank/DDBJ whole genome shotgun (WGS) entry which is preliminary data.</text>
</comment>
<protein>
    <submittedName>
        <fullName evidence="5">Helix-turn-helix domain-containing protein</fullName>
    </submittedName>
</protein>
<organism evidence="5 6">
    <name type="scientific">Klebsiella pneumoniae</name>
    <dbReference type="NCBI Taxonomy" id="573"/>
    <lineage>
        <taxon>Bacteria</taxon>
        <taxon>Pseudomonadati</taxon>
        <taxon>Pseudomonadota</taxon>
        <taxon>Gammaproteobacteria</taxon>
        <taxon>Enterobacterales</taxon>
        <taxon>Enterobacteriaceae</taxon>
        <taxon>Klebsiella/Raoultella group</taxon>
        <taxon>Klebsiella</taxon>
        <taxon>Klebsiella pneumoniae complex</taxon>
    </lineage>
</organism>
<dbReference type="InterPro" id="IPR009057">
    <property type="entry name" value="Homeodomain-like_sf"/>
</dbReference>
<dbReference type="PROSITE" id="PS01124">
    <property type="entry name" value="HTH_ARAC_FAMILY_2"/>
    <property type="match status" value="1"/>
</dbReference>